<dbReference type="InterPro" id="IPR011013">
    <property type="entry name" value="Gal_mutarotase_sf_dom"/>
</dbReference>
<dbReference type="Gene3D" id="2.70.98.10">
    <property type="match status" value="1"/>
</dbReference>
<dbReference type="GO" id="GO:0016853">
    <property type="term" value="F:isomerase activity"/>
    <property type="evidence" value="ECO:0007669"/>
    <property type="project" value="InterPro"/>
</dbReference>
<dbReference type="EMBL" id="VUMV01000002">
    <property type="protein sequence ID" value="MST81335.1"/>
    <property type="molecule type" value="Genomic_DNA"/>
</dbReference>
<dbReference type="Proteomes" id="UP000466864">
    <property type="component" value="Unassembled WGS sequence"/>
</dbReference>
<dbReference type="PANTHER" id="PTHR11122">
    <property type="entry name" value="APOSPORY-ASSOCIATED PROTEIN C-RELATED"/>
    <property type="match status" value="1"/>
</dbReference>
<dbReference type="PANTHER" id="PTHR11122:SF13">
    <property type="entry name" value="GLUCOSE-6-PHOSPHATE 1-EPIMERASE"/>
    <property type="match status" value="1"/>
</dbReference>
<sequence>MDYSLGNDKLDVTFKSKGGTLKSIKNKEGLEYLWQGDPAFWSGQAPILFPICGSIRNDTASVGNGKTMSMPRHGIIRKKEFSMEEKSKDRIVFSIYSDEESQKQFPYDFKVSEIFTLKGSTIEVTYRVENTGTEKMPFFVGGHPAFCCPLEEREHFEDYHVKFPQKENCATPDPVPGTGLQNMHQRTPLMQDSDDLPLSYALFTNDARVLDNLKSRSATLISSVSGKGVRLDFADFQYLLLWNNKEGRFLAMEPWTGLSTTTDEDDVFEHKNNVQYALPSESREYTYSITVF</sequence>
<name>A0A7X2P787_9FIRM</name>
<reference evidence="1 2" key="1">
    <citation type="submission" date="2019-08" db="EMBL/GenBank/DDBJ databases">
        <title>In-depth cultivation of the pig gut microbiome towards novel bacterial diversity and tailored functional studies.</title>
        <authorList>
            <person name="Wylensek D."/>
            <person name="Hitch T.C.A."/>
            <person name="Clavel T."/>
        </authorList>
    </citation>
    <scope>NUCLEOTIDE SEQUENCE [LARGE SCALE GENOMIC DNA]</scope>
    <source>
        <strain evidence="1 2">Oil+RF-744-WCA-WT-13</strain>
    </source>
</reference>
<comment type="caution">
    <text evidence="1">The sequence shown here is derived from an EMBL/GenBank/DDBJ whole genome shotgun (WGS) entry which is preliminary data.</text>
</comment>
<dbReference type="Pfam" id="PF01263">
    <property type="entry name" value="Aldose_epim"/>
    <property type="match status" value="1"/>
</dbReference>
<dbReference type="RefSeq" id="WP_154457153.1">
    <property type="nucleotide sequence ID" value="NZ_VUMV01000002.1"/>
</dbReference>
<dbReference type="CDD" id="cd09024">
    <property type="entry name" value="Aldose_epim_lacX"/>
    <property type="match status" value="1"/>
</dbReference>
<dbReference type="GO" id="GO:0030246">
    <property type="term" value="F:carbohydrate binding"/>
    <property type="evidence" value="ECO:0007669"/>
    <property type="project" value="InterPro"/>
</dbReference>
<proteinExistence type="predicted"/>
<dbReference type="GO" id="GO:0005975">
    <property type="term" value="P:carbohydrate metabolic process"/>
    <property type="evidence" value="ECO:0007669"/>
    <property type="project" value="InterPro"/>
</dbReference>
<gene>
    <name evidence="1" type="ORF">FYJ60_03260</name>
</gene>
<keyword evidence="2" id="KW-1185">Reference proteome</keyword>
<organism evidence="1 2">
    <name type="scientific">Bilifractor porci</name>
    <dbReference type="NCBI Taxonomy" id="2606636"/>
    <lineage>
        <taxon>Bacteria</taxon>
        <taxon>Bacillati</taxon>
        <taxon>Bacillota</taxon>
        <taxon>Clostridia</taxon>
        <taxon>Lachnospirales</taxon>
        <taxon>Lachnospiraceae</taxon>
        <taxon>Bilifractor</taxon>
    </lineage>
</organism>
<dbReference type="InterPro" id="IPR037481">
    <property type="entry name" value="LacX"/>
</dbReference>
<evidence type="ECO:0000313" key="2">
    <source>
        <dbReference type="Proteomes" id="UP000466864"/>
    </source>
</evidence>
<protein>
    <submittedName>
        <fullName evidence="1">Aldose 1-epimerase family protein</fullName>
    </submittedName>
</protein>
<evidence type="ECO:0000313" key="1">
    <source>
        <dbReference type="EMBL" id="MST81335.1"/>
    </source>
</evidence>
<dbReference type="InterPro" id="IPR014718">
    <property type="entry name" value="GH-type_carb-bd"/>
</dbReference>
<dbReference type="AlphaFoldDB" id="A0A7X2P787"/>
<dbReference type="InterPro" id="IPR008183">
    <property type="entry name" value="Aldose_1/G6P_1-epimerase"/>
</dbReference>
<dbReference type="SUPFAM" id="SSF74650">
    <property type="entry name" value="Galactose mutarotase-like"/>
    <property type="match status" value="1"/>
</dbReference>
<accession>A0A7X2P787</accession>